<keyword evidence="3" id="KW-1185">Reference proteome</keyword>
<accession>A0A5J4ZVY9</accession>
<evidence type="ECO:0000313" key="3">
    <source>
        <dbReference type="Proteomes" id="UP000325577"/>
    </source>
</evidence>
<sequence length="68" mass="7618">MMFFKQMLLVFLIQQMAAGIFRLIAGVCRTMIISNTADMPLQAAHDIGESLQEKLETLPDIEQPFSSS</sequence>
<dbReference type="AlphaFoldDB" id="A0A5J4ZVY9"/>
<dbReference type="OrthoDB" id="78296at2759"/>
<evidence type="ECO:0000313" key="2">
    <source>
        <dbReference type="EMBL" id="KAA8521788.1"/>
    </source>
</evidence>
<dbReference type="EMBL" id="CM018048">
    <property type="protein sequence ID" value="KAA8521788.1"/>
    <property type="molecule type" value="Genomic_DNA"/>
</dbReference>
<name>A0A5J4ZVY9_9ASTE</name>
<dbReference type="Proteomes" id="UP000325577">
    <property type="component" value="Linkage Group LG5"/>
</dbReference>
<organism evidence="2 3">
    <name type="scientific">Nyssa sinensis</name>
    <dbReference type="NCBI Taxonomy" id="561372"/>
    <lineage>
        <taxon>Eukaryota</taxon>
        <taxon>Viridiplantae</taxon>
        <taxon>Streptophyta</taxon>
        <taxon>Embryophyta</taxon>
        <taxon>Tracheophyta</taxon>
        <taxon>Spermatophyta</taxon>
        <taxon>Magnoliopsida</taxon>
        <taxon>eudicotyledons</taxon>
        <taxon>Gunneridae</taxon>
        <taxon>Pentapetalae</taxon>
        <taxon>asterids</taxon>
        <taxon>Cornales</taxon>
        <taxon>Nyssaceae</taxon>
        <taxon>Nyssa</taxon>
    </lineage>
</organism>
<gene>
    <name evidence="2" type="ORF">F0562_012461</name>
</gene>
<feature type="chain" id="PRO_5023817597" evidence="1">
    <location>
        <begin position="20"/>
        <end position="68"/>
    </location>
</feature>
<proteinExistence type="predicted"/>
<keyword evidence="1" id="KW-0732">Signal</keyword>
<evidence type="ECO:0000256" key="1">
    <source>
        <dbReference type="SAM" id="SignalP"/>
    </source>
</evidence>
<reference evidence="2 3" key="1">
    <citation type="submission" date="2019-09" db="EMBL/GenBank/DDBJ databases">
        <title>A chromosome-level genome assembly of the Chinese tupelo Nyssa sinensis.</title>
        <authorList>
            <person name="Yang X."/>
            <person name="Kang M."/>
            <person name="Yang Y."/>
            <person name="Xiong H."/>
            <person name="Wang M."/>
            <person name="Zhang Z."/>
            <person name="Wang Z."/>
            <person name="Wu H."/>
            <person name="Ma T."/>
            <person name="Liu J."/>
            <person name="Xi Z."/>
        </authorList>
    </citation>
    <scope>NUCLEOTIDE SEQUENCE [LARGE SCALE GENOMIC DNA]</scope>
    <source>
        <strain evidence="2">J267</strain>
        <tissue evidence="2">Leaf</tissue>
    </source>
</reference>
<protein>
    <submittedName>
        <fullName evidence="2">Uncharacterized protein</fullName>
    </submittedName>
</protein>
<feature type="signal peptide" evidence="1">
    <location>
        <begin position="1"/>
        <end position="19"/>
    </location>
</feature>